<reference evidence="1" key="2">
    <citation type="journal article" date="2021" name="Mar. Drugs">
        <title>Genome Reduction and Secondary Metabolism of the Marine Sponge-Associated Cyanobacterium Leptothoe.</title>
        <authorList>
            <person name="Konstantinou D."/>
            <person name="Popin R.V."/>
            <person name="Fewer D.P."/>
            <person name="Sivonen K."/>
            <person name="Gkelis S."/>
        </authorList>
    </citation>
    <scope>NUCLEOTIDE SEQUENCE</scope>
    <source>
        <strain evidence="1">TAU-MAC 1115</strain>
    </source>
</reference>
<name>A0A947GG94_9CYAN</name>
<evidence type="ECO:0000313" key="2">
    <source>
        <dbReference type="Proteomes" id="UP000717364"/>
    </source>
</evidence>
<dbReference type="EMBL" id="JADOES010000003">
    <property type="protein sequence ID" value="MBT9314244.1"/>
    <property type="molecule type" value="Genomic_DNA"/>
</dbReference>
<proteinExistence type="predicted"/>
<keyword evidence="2" id="KW-1185">Reference proteome</keyword>
<dbReference type="RefSeq" id="WP_215607311.1">
    <property type="nucleotide sequence ID" value="NZ_JADOES010000003.1"/>
</dbReference>
<evidence type="ECO:0000313" key="1">
    <source>
        <dbReference type="EMBL" id="MBT9314244.1"/>
    </source>
</evidence>
<gene>
    <name evidence="1" type="ORF">IXB50_02265</name>
</gene>
<comment type="caution">
    <text evidence="1">The sequence shown here is derived from an EMBL/GenBank/DDBJ whole genome shotgun (WGS) entry which is preliminary data.</text>
</comment>
<protein>
    <submittedName>
        <fullName evidence="1">Uncharacterized protein</fullName>
    </submittedName>
</protein>
<reference evidence="1" key="1">
    <citation type="submission" date="2020-11" db="EMBL/GenBank/DDBJ databases">
        <authorList>
            <person name="Konstantinou D."/>
            <person name="Gkelis S."/>
            <person name="Popin R."/>
            <person name="Fewer D."/>
            <person name="Sivonen K."/>
        </authorList>
    </citation>
    <scope>NUCLEOTIDE SEQUENCE</scope>
    <source>
        <strain evidence="1">TAU-MAC 1115</strain>
    </source>
</reference>
<organism evidence="1 2">
    <name type="scientific">Leptothoe spongobia TAU-MAC 1115</name>
    <dbReference type="NCBI Taxonomy" id="1967444"/>
    <lineage>
        <taxon>Bacteria</taxon>
        <taxon>Bacillati</taxon>
        <taxon>Cyanobacteriota</taxon>
        <taxon>Cyanophyceae</taxon>
        <taxon>Nodosilineales</taxon>
        <taxon>Cymatolegaceae</taxon>
        <taxon>Leptothoe</taxon>
        <taxon>Leptothoe spongobia</taxon>
    </lineage>
</organism>
<accession>A0A947GG94</accession>
<dbReference type="AlphaFoldDB" id="A0A947GG94"/>
<sequence length="57" mass="6093">MAKSKAEADHQQAVETKKLLARADAITAQTNQAIDSLSSSWAILVEDIVGLPKWVSG</sequence>
<dbReference type="Proteomes" id="UP000717364">
    <property type="component" value="Unassembled WGS sequence"/>
</dbReference>